<organism evidence="2 3">
    <name type="scientific">Flavobacterium tiangeerense</name>
    <dbReference type="NCBI Taxonomy" id="459471"/>
    <lineage>
        <taxon>Bacteria</taxon>
        <taxon>Pseudomonadati</taxon>
        <taxon>Bacteroidota</taxon>
        <taxon>Flavobacteriia</taxon>
        <taxon>Flavobacteriales</taxon>
        <taxon>Flavobacteriaceae</taxon>
        <taxon>Flavobacterium</taxon>
    </lineage>
</organism>
<evidence type="ECO:0000313" key="3">
    <source>
        <dbReference type="Proteomes" id="UP000317519"/>
    </source>
</evidence>
<keyword evidence="3" id="KW-1185">Reference proteome</keyword>
<dbReference type="Pfam" id="PF13585">
    <property type="entry name" value="CHU_C"/>
    <property type="match status" value="1"/>
</dbReference>
<accession>A0ABY3FKZ8</accession>
<dbReference type="SUPFAM" id="SSF48726">
    <property type="entry name" value="Immunoglobulin"/>
    <property type="match status" value="1"/>
</dbReference>
<feature type="chain" id="PRO_5047311462" evidence="1">
    <location>
        <begin position="31"/>
        <end position="485"/>
    </location>
</feature>
<dbReference type="InterPro" id="IPR013783">
    <property type="entry name" value="Ig-like_fold"/>
</dbReference>
<dbReference type="InterPro" id="IPR036179">
    <property type="entry name" value="Ig-like_dom_sf"/>
</dbReference>
<comment type="caution">
    <text evidence="2">The sequence shown here is derived from an EMBL/GenBank/DDBJ whole genome shotgun (WGS) entry which is preliminary data.</text>
</comment>
<dbReference type="EMBL" id="VLKO01000003">
    <property type="protein sequence ID" value="TWI01128.1"/>
    <property type="molecule type" value="Genomic_DNA"/>
</dbReference>
<reference evidence="2 3" key="1">
    <citation type="journal article" date="2015" name="Stand. Genomic Sci.">
        <title>Genomic Encyclopedia of Bacterial and Archaeal Type Strains, Phase III: the genomes of soil and plant-associated and newly described type strains.</title>
        <authorList>
            <person name="Whitman W.B."/>
            <person name="Woyke T."/>
            <person name="Klenk H.P."/>
            <person name="Zhou Y."/>
            <person name="Lilburn T.G."/>
            <person name="Beck B.J."/>
            <person name="De Vos P."/>
            <person name="Vandamme P."/>
            <person name="Eisen J.A."/>
            <person name="Garrity G."/>
            <person name="Hugenholtz P."/>
            <person name="Kyrpides N.C."/>
        </authorList>
    </citation>
    <scope>NUCLEOTIDE SEQUENCE [LARGE SCALE GENOMIC DNA]</scope>
    <source>
        <strain evidence="2 3">CGMCC 1.6847</strain>
    </source>
</reference>
<keyword evidence="1" id="KW-0732">Signal</keyword>
<proteinExistence type="predicted"/>
<dbReference type="RefSeq" id="WP_144889806.1">
    <property type="nucleotide sequence ID" value="NZ_VLKO01000003.1"/>
</dbReference>
<gene>
    <name evidence="2" type="ORF">IQ05_00695</name>
</gene>
<dbReference type="Proteomes" id="UP000317519">
    <property type="component" value="Unassembled WGS sequence"/>
</dbReference>
<sequence length="485" mass="52993">MKCRRPPTIFKAYQFLFLLLFLLAVNSLHAQFTINKPSLGFTKICANSTFNSFEVSFSFNPAGSLSASNQFILELSDGVGNFSTPIALSFTEKPNSATLSSRTFVFAVPITTGGENFRIRVRSTAPVATSPSSNAFAAYYKLQDTQFSINNFNQNATYCRGGSYVLTIDNPGTGTNDSPLKYPSLTFKWFKEPSLVPIATTPSLTVTAPGRYYVETNYGTCTSDSYSNRVIVSEASNTAAIVTSSKGNPFCPSEGPTTLSTQAGNTYQWFLNDVAIVGATSQNYNTTTAGNYTVRVDFGGCTFTGAINLVNVPFTSSLNVTGTTIIKEGETKQIVATTSANNPTFEWFLNGTLIPSATTNTFNATQEGNYSLTITQTTGCISKKEFPFEIRFPFVDPNVVLIPNIISPNNDGINDTWIIPQQYISGTNTSVVVLNARGEMVLNTTNYQNNWPEEQLDFKSVNPIYYYIITTQDNTIKKGSITVIR</sequence>
<protein>
    <submittedName>
        <fullName evidence="2">Gliding motility-associated-like protein</fullName>
    </submittedName>
</protein>
<dbReference type="Gene3D" id="2.60.40.10">
    <property type="entry name" value="Immunoglobulins"/>
    <property type="match status" value="1"/>
</dbReference>
<name>A0ABY3FKZ8_9FLAO</name>
<evidence type="ECO:0000313" key="2">
    <source>
        <dbReference type="EMBL" id="TWI01128.1"/>
    </source>
</evidence>
<evidence type="ECO:0000256" key="1">
    <source>
        <dbReference type="SAM" id="SignalP"/>
    </source>
</evidence>
<feature type="signal peptide" evidence="1">
    <location>
        <begin position="1"/>
        <end position="30"/>
    </location>
</feature>